<name>A0AAW2SKD5_SESRA</name>
<accession>A0AAW2SKD5</accession>
<evidence type="ECO:0000259" key="1">
    <source>
        <dbReference type="Pfam" id="PF13963"/>
    </source>
</evidence>
<feature type="domain" description="Transposase-associated" evidence="1">
    <location>
        <begin position="15"/>
        <end position="78"/>
    </location>
</feature>
<gene>
    <name evidence="2" type="ORF">Sradi_2518800</name>
</gene>
<reference evidence="2" key="2">
    <citation type="journal article" date="2024" name="Plant">
        <title>Genomic evolution and insights into agronomic trait innovations of Sesamum species.</title>
        <authorList>
            <person name="Miao H."/>
            <person name="Wang L."/>
            <person name="Qu L."/>
            <person name="Liu H."/>
            <person name="Sun Y."/>
            <person name="Le M."/>
            <person name="Wang Q."/>
            <person name="Wei S."/>
            <person name="Zheng Y."/>
            <person name="Lin W."/>
            <person name="Duan Y."/>
            <person name="Cao H."/>
            <person name="Xiong S."/>
            <person name="Wang X."/>
            <person name="Wei L."/>
            <person name="Li C."/>
            <person name="Ma Q."/>
            <person name="Ju M."/>
            <person name="Zhao R."/>
            <person name="Li G."/>
            <person name="Mu C."/>
            <person name="Tian Q."/>
            <person name="Mei H."/>
            <person name="Zhang T."/>
            <person name="Gao T."/>
            <person name="Zhang H."/>
        </authorList>
    </citation>
    <scope>NUCLEOTIDE SEQUENCE</scope>
    <source>
        <strain evidence="2">G02</strain>
    </source>
</reference>
<dbReference type="InterPro" id="IPR029480">
    <property type="entry name" value="Transpos_assoc"/>
</dbReference>
<dbReference type="AlphaFoldDB" id="A0AAW2SKD5"/>
<evidence type="ECO:0000313" key="2">
    <source>
        <dbReference type="EMBL" id="KAL0392960.1"/>
    </source>
</evidence>
<dbReference type="Pfam" id="PF13963">
    <property type="entry name" value="Transpos_assoc"/>
    <property type="match status" value="1"/>
</dbReference>
<reference evidence="2" key="1">
    <citation type="submission" date="2020-06" db="EMBL/GenBank/DDBJ databases">
        <authorList>
            <person name="Li T."/>
            <person name="Hu X."/>
            <person name="Zhang T."/>
            <person name="Song X."/>
            <person name="Zhang H."/>
            <person name="Dai N."/>
            <person name="Sheng W."/>
            <person name="Hou X."/>
            <person name="Wei L."/>
        </authorList>
    </citation>
    <scope>NUCLEOTIDE SEQUENCE</scope>
    <source>
        <strain evidence="2">G02</strain>
        <tissue evidence="2">Leaf</tissue>
    </source>
</reference>
<proteinExistence type="predicted"/>
<organism evidence="2">
    <name type="scientific">Sesamum radiatum</name>
    <name type="common">Black benniseed</name>
    <dbReference type="NCBI Taxonomy" id="300843"/>
    <lineage>
        <taxon>Eukaryota</taxon>
        <taxon>Viridiplantae</taxon>
        <taxon>Streptophyta</taxon>
        <taxon>Embryophyta</taxon>
        <taxon>Tracheophyta</taxon>
        <taxon>Spermatophyta</taxon>
        <taxon>Magnoliopsida</taxon>
        <taxon>eudicotyledons</taxon>
        <taxon>Gunneridae</taxon>
        <taxon>Pentapetalae</taxon>
        <taxon>asterids</taxon>
        <taxon>lamiids</taxon>
        <taxon>Lamiales</taxon>
        <taxon>Pedaliaceae</taxon>
        <taxon>Sesamum</taxon>
    </lineage>
</organism>
<protein>
    <recommendedName>
        <fullName evidence="1">Transposase-associated domain-containing protein</fullName>
    </recommendedName>
</protein>
<sequence>MYNKDLPGRACLILEFEDGVKTFIKWAKGQRRHMDGDNIRCPCQNCKNTKFGTPDEVSYHLCMRGFMAEYYNWTSYGEDIVQDYFEAPSIPQVLEEPIPVGHVEGNYPQWGDEQHMDWAQRMVFNAAGPSYFAFSHEGVPNDGTRFLPYGCRY</sequence>
<comment type="caution">
    <text evidence="2">The sequence shown here is derived from an EMBL/GenBank/DDBJ whole genome shotgun (WGS) entry which is preliminary data.</text>
</comment>
<dbReference type="EMBL" id="JACGWJ010000010">
    <property type="protein sequence ID" value="KAL0392960.1"/>
    <property type="molecule type" value="Genomic_DNA"/>
</dbReference>